<dbReference type="SUPFAM" id="SSF50156">
    <property type="entry name" value="PDZ domain-like"/>
    <property type="match status" value="1"/>
</dbReference>
<dbReference type="EMBL" id="CAADFR010000063">
    <property type="protein sequence ID" value="VFK40605.1"/>
    <property type="molecule type" value="Genomic_DNA"/>
</dbReference>
<sequence>MWNYLIGAALLIVLVSGCRGISPNMHRSDISSRNKANHDSGVLNSHGGHGDAKSPFKDMTSHHASQPTRVIDPKALPQLDAIIPRLAKKRVIFVGETHTRFADHINQLAIIRGLFERGKELAVGMEFFQQPFQGHLDDFVAGNIDETDLLTRTAYYENWRYDYRLYRPILDFARERGIPLVALNVSSKIVEKVSREGWDALLEDDTLTPEERARIPETIDRSNQDYEKRLHGIFQQHLSFGHSSKTTQRWKLPFGGKKGDDSQKRVKSFQRFMEVQLLWDEGMAARIAEYIAQHPTRTIVVLAGSGHLAYGDGIPNRLKRRMPVDTAIVLPAGSVDPDMEVADFLLVSEETRLPRQGMLGLELEIHPEGMRVASLPRESAAGAAGIKADDRIRFIGNRPIKGMADVRLALGNKRPGDRVSLEVYRTNWLWGGENLRFEVELR</sequence>
<evidence type="ECO:0000313" key="5">
    <source>
        <dbReference type="EMBL" id="VFK79070.1"/>
    </source>
</evidence>
<reference evidence="3" key="1">
    <citation type="submission" date="2019-02" db="EMBL/GenBank/DDBJ databases">
        <authorList>
            <person name="Gruber-Vodicka R. H."/>
            <person name="Seah K. B. B."/>
        </authorList>
    </citation>
    <scope>NUCLEOTIDE SEQUENCE</scope>
    <source>
        <strain evidence="5">BECK_S127</strain>
        <strain evidence="4">BECK_S1320</strain>
        <strain evidence="3">BECK_S1321</strain>
    </source>
</reference>
<dbReference type="SUPFAM" id="SSF159501">
    <property type="entry name" value="EreA/ChaN-like"/>
    <property type="match status" value="1"/>
</dbReference>
<dbReference type="InterPro" id="IPR001478">
    <property type="entry name" value="PDZ"/>
</dbReference>
<gene>
    <name evidence="5" type="ORF">BECKSD772D_GA0070982_103428</name>
    <name evidence="4" type="ORF">BECKSD772E_GA0070983_105815</name>
    <name evidence="3" type="ORF">BECKSD772F_GA0070984_106315</name>
</gene>
<organism evidence="3">
    <name type="scientific">Candidatus Kentrum sp. SD</name>
    <dbReference type="NCBI Taxonomy" id="2126332"/>
    <lineage>
        <taxon>Bacteria</taxon>
        <taxon>Pseudomonadati</taxon>
        <taxon>Pseudomonadota</taxon>
        <taxon>Gammaproteobacteria</taxon>
        <taxon>Candidatus Kentrum</taxon>
    </lineage>
</organism>
<evidence type="ECO:0000313" key="4">
    <source>
        <dbReference type="EMBL" id="VFK45682.1"/>
    </source>
</evidence>
<accession>A0A450YGL0</accession>
<dbReference type="AlphaFoldDB" id="A0A450YGL0"/>
<feature type="compositionally biased region" description="Basic and acidic residues" evidence="1">
    <location>
        <begin position="48"/>
        <end position="61"/>
    </location>
</feature>
<proteinExistence type="predicted"/>
<dbReference type="InterPro" id="IPR007314">
    <property type="entry name" value="Cofac_haem-bd_dom"/>
</dbReference>
<dbReference type="SMART" id="SM00228">
    <property type="entry name" value="PDZ"/>
    <property type="match status" value="1"/>
</dbReference>
<evidence type="ECO:0000313" key="3">
    <source>
        <dbReference type="EMBL" id="VFK40605.1"/>
    </source>
</evidence>
<dbReference type="Gene3D" id="2.30.42.10">
    <property type="match status" value="1"/>
</dbReference>
<dbReference type="EMBL" id="CAADFU010000058">
    <property type="protein sequence ID" value="VFK45682.1"/>
    <property type="molecule type" value="Genomic_DNA"/>
</dbReference>
<dbReference type="EMBL" id="CAADHB010000034">
    <property type="protein sequence ID" value="VFK79070.1"/>
    <property type="molecule type" value="Genomic_DNA"/>
</dbReference>
<name>A0A450YGL0_9GAMM</name>
<feature type="compositionally biased region" description="Basic and acidic residues" evidence="1">
    <location>
        <begin position="26"/>
        <end position="38"/>
    </location>
</feature>
<feature type="domain" description="PDZ" evidence="2">
    <location>
        <begin position="356"/>
        <end position="427"/>
    </location>
</feature>
<evidence type="ECO:0000256" key="1">
    <source>
        <dbReference type="SAM" id="MobiDB-lite"/>
    </source>
</evidence>
<dbReference type="InterPro" id="IPR036034">
    <property type="entry name" value="PDZ_sf"/>
</dbReference>
<protein>
    <submittedName>
        <fullName evidence="3">Uncharacterized iron-regulated protein</fullName>
    </submittedName>
</protein>
<dbReference type="Pfam" id="PF04187">
    <property type="entry name" value="Cofac_haem_bdg"/>
    <property type="match status" value="1"/>
</dbReference>
<dbReference type="Pfam" id="PF13180">
    <property type="entry name" value="PDZ_2"/>
    <property type="match status" value="1"/>
</dbReference>
<feature type="region of interest" description="Disordered" evidence="1">
    <location>
        <begin position="25"/>
        <end position="69"/>
    </location>
</feature>
<dbReference type="CDD" id="cd14727">
    <property type="entry name" value="ChanN-like"/>
    <property type="match status" value="1"/>
</dbReference>
<evidence type="ECO:0000259" key="2">
    <source>
        <dbReference type="PROSITE" id="PS50106"/>
    </source>
</evidence>
<dbReference type="PROSITE" id="PS50106">
    <property type="entry name" value="PDZ"/>
    <property type="match status" value="1"/>
</dbReference>
<dbReference type="Gene3D" id="3.40.50.11550">
    <property type="match status" value="1"/>
</dbReference>